<feature type="compositionally biased region" description="Basic and acidic residues" evidence="6">
    <location>
        <begin position="62"/>
        <end position="74"/>
    </location>
</feature>
<sequence>MCHNIARPFLSGCPLQLLAMSLLAMFFCASTVENEKQEDRRDQEKALRWNETSSLPLPSSQDSEKTPQKIHSSDSRNAWMLLMNNEVRSKKMNKNKSRKIKFGIPGLLEAAESAQPRPDTITQEKLLREFQLLLKGIIRKQERINMKTTSKMCQHEEDRDGKEENFFPQNQVPLIKSREQGRIEAAFHCQTRKNISVDRRSLQELQLYYIPKKEELFHRGLGLNLNNGQYMA</sequence>
<gene>
    <name evidence="10" type="primary">FAM132B</name>
</gene>
<evidence type="ECO:0000256" key="4">
    <source>
        <dbReference type="ARBA" id="ARBA00023157"/>
    </source>
</evidence>
<feature type="signal peptide" evidence="7">
    <location>
        <begin position="1"/>
        <end position="31"/>
    </location>
</feature>
<dbReference type="OrthoDB" id="6360045at2759"/>
<organism evidence="9 10">
    <name type="scientific">Thamnophis sirtalis</name>
    <dbReference type="NCBI Taxonomy" id="35019"/>
    <lineage>
        <taxon>Eukaryota</taxon>
        <taxon>Metazoa</taxon>
        <taxon>Chordata</taxon>
        <taxon>Craniata</taxon>
        <taxon>Vertebrata</taxon>
        <taxon>Euteleostomi</taxon>
        <taxon>Lepidosauria</taxon>
        <taxon>Squamata</taxon>
        <taxon>Bifurcata</taxon>
        <taxon>Unidentata</taxon>
        <taxon>Episquamata</taxon>
        <taxon>Toxicofera</taxon>
        <taxon>Serpentes</taxon>
        <taxon>Colubroidea</taxon>
        <taxon>Colubridae</taxon>
        <taxon>Natricinae</taxon>
        <taxon>Thamnophis</taxon>
    </lineage>
</organism>
<reference evidence="10" key="1">
    <citation type="submission" date="2025-08" db="UniProtKB">
        <authorList>
            <consortium name="RefSeq"/>
        </authorList>
    </citation>
    <scope>IDENTIFICATION</scope>
</reference>
<evidence type="ECO:0000256" key="6">
    <source>
        <dbReference type="SAM" id="MobiDB-lite"/>
    </source>
</evidence>
<dbReference type="CTD" id="151176"/>
<evidence type="ECO:0000259" key="8">
    <source>
        <dbReference type="PROSITE" id="PS50871"/>
    </source>
</evidence>
<comment type="subcellular location">
    <subcellularLocation>
        <location evidence="1">Secreted</location>
    </subcellularLocation>
</comment>
<feature type="compositionally biased region" description="Polar residues" evidence="6">
    <location>
        <begin position="50"/>
        <end position="61"/>
    </location>
</feature>
<dbReference type="PROSITE" id="PS50871">
    <property type="entry name" value="C1Q"/>
    <property type="match status" value="1"/>
</dbReference>
<feature type="chain" id="PRO_5027000886" evidence="7">
    <location>
        <begin position="32"/>
        <end position="232"/>
    </location>
</feature>
<feature type="domain" description="C1q" evidence="8">
    <location>
        <begin position="180"/>
        <end position="232"/>
    </location>
</feature>
<evidence type="ECO:0000256" key="2">
    <source>
        <dbReference type="ARBA" id="ARBA00022525"/>
    </source>
</evidence>
<evidence type="ECO:0000256" key="7">
    <source>
        <dbReference type="SAM" id="SignalP"/>
    </source>
</evidence>
<dbReference type="GO" id="GO:0045721">
    <property type="term" value="P:negative regulation of gluconeogenesis"/>
    <property type="evidence" value="ECO:0007669"/>
    <property type="project" value="TreeGrafter"/>
</dbReference>
<accession>A0A6I9X3B0</accession>
<keyword evidence="4" id="KW-1015">Disulfide bond</keyword>
<dbReference type="Proteomes" id="UP000504617">
    <property type="component" value="Unplaced"/>
</dbReference>
<dbReference type="PANTHER" id="PTHR24019:SF11">
    <property type="entry name" value="ERYTHROFERRONE"/>
    <property type="match status" value="1"/>
</dbReference>
<dbReference type="GO" id="GO:0005615">
    <property type="term" value="C:extracellular space"/>
    <property type="evidence" value="ECO:0007669"/>
    <property type="project" value="TreeGrafter"/>
</dbReference>
<evidence type="ECO:0000313" key="10">
    <source>
        <dbReference type="RefSeq" id="XP_013908327.1"/>
    </source>
</evidence>
<dbReference type="KEGG" id="tsr:106538385"/>
<proteinExistence type="predicted"/>
<name>A0A6I9X3B0_9SAUR</name>
<dbReference type="GO" id="GO:0046326">
    <property type="term" value="P:positive regulation of D-glucose import"/>
    <property type="evidence" value="ECO:0007669"/>
    <property type="project" value="TreeGrafter"/>
</dbReference>
<evidence type="ECO:0000313" key="9">
    <source>
        <dbReference type="Proteomes" id="UP000504617"/>
    </source>
</evidence>
<protein>
    <submittedName>
        <fullName evidence="10">Erythroferrone</fullName>
    </submittedName>
</protein>
<keyword evidence="2" id="KW-0964">Secreted</keyword>
<evidence type="ECO:0000256" key="3">
    <source>
        <dbReference type="ARBA" id="ARBA00022729"/>
    </source>
</evidence>
<keyword evidence="3 7" id="KW-0732">Signal</keyword>
<dbReference type="InterPro" id="IPR001073">
    <property type="entry name" value="C1q_dom"/>
</dbReference>
<feature type="non-terminal residue" evidence="10">
    <location>
        <position position="232"/>
    </location>
</feature>
<dbReference type="PANTHER" id="PTHR24019">
    <property type="entry name" value="ADIPOLIN"/>
    <property type="match status" value="1"/>
</dbReference>
<dbReference type="InterPro" id="IPR052136">
    <property type="entry name" value="Adipolin/Erythroferrone-rel"/>
</dbReference>
<evidence type="ECO:0000256" key="5">
    <source>
        <dbReference type="ARBA" id="ARBA00023180"/>
    </source>
</evidence>
<feature type="compositionally biased region" description="Basic and acidic residues" evidence="6">
    <location>
        <begin position="34"/>
        <end position="48"/>
    </location>
</feature>
<dbReference type="RefSeq" id="XP_013908327.1">
    <property type="nucleotide sequence ID" value="XM_014052852.1"/>
</dbReference>
<evidence type="ECO:0000256" key="1">
    <source>
        <dbReference type="ARBA" id="ARBA00004613"/>
    </source>
</evidence>
<dbReference type="GO" id="GO:0046628">
    <property type="term" value="P:positive regulation of insulin receptor signaling pathway"/>
    <property type="evidence" value="ECO:0007669"/>
    <property type="project" value="TreeGrafter"/>
</dbReference>
<dbReference type="AlphaFoldDB" id="A0A6I9X3B0"/>
<dbReference type="GO" id="GO:0005179">
    <property type="term" value="F:hormone activity"/>
    <property type="evidence" value="ECO:0007669"/>
    <property type="project" value="TreeGrafter"/>
</dbReference>
<dbReference type="GeneID" id="106538385"/>
<keyword evidence="5" id="KW-0325">Glycoprotein</keyword>
<keyword evidence="9" id="KW-1185">Reference proteome</keyword>
<feature type="region of interest" description="Disordered" evidence="6">
    <location>
        <begin position="34"/>
        <end position="76"/>
    </location>
</feature>